<evidence type="ECO:0000259" key="1">
    <source>
        <dbReference type="Pfam" id="PF06605"/>
    </source>
</evidence>
<accession>A0A1J6WYS2</accession>
<dbReference type="AlphaFoldDB" id="A0A1J6WYS2"/>
<dbReference type="OrthoDB" id="2240714at2"/>
<dbReference type="InterPro" id="IPR007119">
    <property type="entry name" value="Phage_tail_spike_N"/>
</dbReference>
<dbReference type="Pfam" id="PF06605">
    <property type="entry name" value="Prophage_tail"/>
    <property type="match status" value="1"/>
</dbReference>
<sequence>MTQIHILEHQTDQILDIITTKNILSNKHRKSLKDNLETFDFTTFADKPFASHLTKRKRVIIPDEENRFVELIINETLKYRSREGLLSEVYTTASYLELKKAKVISPTSLTGSAENHVQFAISGTEYQVGNIAYAGAKEIVIETHTNPFSLLKRIANTFGLELAFRIETEGNRVTGRYVDMVERVGDWNGREATFGKDLIEVKRREKDEVVTALLGLGPEREDGTRLEVLVEDKEALARWGRNGKHLIEPYEPQSTDQDMTEERLTALTENELEKRVKDMVEYESTITDLEHVPGLENQKIRFGDIIKIKDEKFNPPLYLEARVHTQERSITQKTKKKVILGDYIEYTEAEVKSIWNSIQDQIRKKFARMLVTTVVSSAGEVFKNGSGTTTLKARVFLSGQEVDEDGANYTYVWNKRDKDGIPVSGFNYSGKNLIVSAADIDEKATFTVDVIQDSLLSIGRITITNVFDGEQGIPGEPGDDGRTPFFHTAWANDSTGTSGFSTSDSTNKLYIGTYTDFSSADSNDPSEYNWVKIKGERGPQGPEGPIGPNEINDNTNFSDKFSTIGNNYYYHNALSAGGWYRIAVNNGSRAYAKFILVDRTSGNHQTVSFEATVNYNNNPKISVISSSRYSSSIPFSKARILTNTTYDDVYLEVFVNTSRYPTSSHCYITENVQTTGWEGVDWTSGNVPSGYSVYEVSVDMDGTATEKADNAFERAEDAEQNAKGHADAVSEAAYLDALADAEEYADQNAVMKGQTYNGVSITNQDGFVTARSDGLVRTVSNSTLGYVIQRRASTSQSWQDVLYFDTAGNIKFAGELVGASGTFDGKVSSDNGNGSKVILNDGVLQSYRNGVPVLRADEDGLRIYDQTGSLVGNMRDGYDITDGDPGLDIHSYISHLVLGFRSSDGIAKNWLKLDYDKRSTSLYGANRPGYDDGALSLKSTYQGGTANGYVPEIRVNNYTDSGGTRWSNVLLLTGRDNLSPANTHRTGFEVWQYTGSGTGASKLMFRSDTYDDGWDYFEMFTDRAYLPMKTLLKSKSSGSFAAIGAKLEPELTNVHGSLDGNLVTWFGRTKITAGSSSSNYFGPLSFSFSGAENIFWVMAQPYNGNSTYFNARVYNVSATGFDVYLGNPANRDRSGISIDINLMVVYEPS</sequence>
<dbReference type="EMBL" id="MINN01000085">
    <property type="protein sequence ID" value="OIU71057.1"/>
    <property type="molecule type" value="Genomic_DNA"/>
</dbReference>
<evidence type="ECO:0000313" key="3">
    <source>
        <dbReference type="Proteomes" id="UP000182062"/>
    </source>
</evidence>
<organism evidence="2 3">
    <name type="scientific">Rossellomorea aquimaris</name>
    <dbReference type="NCBI Taxonomy" id="189382"/>
    <lineage>
        <taxon>Bacteria</taxon>
        <taxon>Bacillati</taxon>
        <taxon>Bacillota</taxon>
        <taxon>Bacilli</taxon>
        <taxon>Bacillales</taxon>
        <taxon>Bacillaceae</taxon>
        <taxon>Rossellomorea</taxon>
    </lineage>
</organism>
<feature type="domain" description="Tail spike" evidence="1">
    <location>
        <begin position="110"/>
        <end position="339"/>
    </location>
</feature>
<proteinExistence type="predicted"/>
<evidence type="ECO:0000313" key="2">
    <source>
        <dbReference type="EMBL" id="OIU71057.1"/>
    </source>
</evidence>
<protein>
    <recommendedName>
        <fullName evidence="1">Tail spike domain-containing protein</fullName>
    </recommendedName>
</protein>
<keyword evidence="3" id="KW-1185">Reference proteome</keyword>
<comment type="caution">
    <text evidence="2">The sequence shown here is derived from an EMBL/GenBank/DDBJ whole genome shotgun (WGS) entry which is preliminary data.</text>
</comment>
<dbReference type="InterPro" id="IPR010572">
    <property type="entry name" value="Tail_dom"/>
</dbReference>
<dbReference type="Proteomes" id="UP000182062">
    <property type="component" value="Unassembled WGS sequence"/>
</dbReference>
<dbReference type="NCBIfam" id="TIGR01665">
    <property type="entry name" value="put_anti_recept"/>
    <property type="match status" value="1"/>
</dbReference>
<gene>
    <name evidence="2" type="ORF">BHE18_08395</name>
</gene>
<name>A0A1J6WYS2_9BACI</name>
<dbReference type="RefSeq" id="WP_071618450.1">
    <property type="nucleotide sequence ID" value="NZ_MINN01000085.1"/>
</dbReference>
<reference evidence="2 3" key="1">
    <citation type="submission" date="2016-09" db="EMBL/GenBank/DDBJ databases">
        <title>Bacillus aquimaris SAMM genome sequence reveals colonization and biosurfactant production capacities.</title>
        <authorList>
            <person name="Waghmode S.R."/>
            <person name="Suryavanshi M.V."/>
        </authorList>
    </citation>
    <scope>NUCLEOTIDE SEQUENCE [LARGE SCALE GENOMIC DNA]</scope>
    <source>
        <strain evidence="2 3">SAMM</strain>
    </source>
</reference>